<dbReference type="Gene3D" id="3.30.70.2450">
    <property type="match status" value="1"/>
</dbReference>
<keyword evidence="3" id="KW-0274">FAD</keyword>
<dbReference type="InterPro" id="IPR002938">
    <property type="entry name" value="FAD-bd"/>
</dbReference>
<dbReference type="PANTHER" id="PTHR43004">
    <property type="entry name" value="TRK SYSTEM POTASSIUM UPTAKE PROTEIN"/>
    <property type="match status" value="1"/>
</dbReference>
<sequence length="519" mass="57157">MNKLYDVIIVGAGPVGLFLACELRLARASVLVLDQDLKLESPFKDAPLGFRGINTSSVESLYRRGLLGEFVDLEKRVLGLQKTEGFQFGGHFAGIGLNANKLELDRWEYRLPGPGLIPHQTTLQHVETVLSKQAEKLGVTVLRSHGVQHIAAQNDKSVTVEAGETNQSFTGKWLVGCDGGRSAIRRAAGLGFEGTEAKLTGYAVHCELDHPEKLKQGFNPTANGMYVSIMKNSMHLFDFDDGAYDRTQKITKEHLQEVLNRVTGVTDLKIEKVHSASSYTDRCMQANTYRKGRILLAGDAAHIHSPLGGQGLNLGLGDAFNLGWKLAATIRQEANNDKTPVNLDLLDTYEAERRPIATWALDWTRAQVSILQPGPFGRANRNLVSEFINTTDGTNLFLDRFWGLTQRYNLDGNDGKKTIHPLVGSSVPDFEFEDGSRLGSKMAAGRGLIIDFQDNAALRELAEEKYGAKVDYLNVSAKDRRGLGAVIVRPDGFAAWAIEDNEKPDMDAAKAVLEKWFAF</sequence>
<dbReference type="GO" id="GO:0071949">
    <property type="term" value="F:FAD binding"/>
    <property type="evidence" value="ECO:0007669"/>
    <property type="project" value="InterPro"/>
</dbReference>
<gene>
    <name evidence="6" type="ORF">GQ26_0061620</name>
</gene>
<evidence type="ECO:0000256" key="1">
    <source>
        <dbReference type="ARBA" id="ARBA00001974"/>
    </source>
</evidence>
<dbReference type="Pfam" id="PF01494">
    <property type="entry name" value="FAD_binding_3"/>
    <property type="match status" value="1"/>
</dbReference>
<evidence type="ECO:0000259" key="5">
    <source>
        <dbReference type="Pfam" id="PF01494"/>
    </source>
</evidence>
<dbReference type="HOGENOM" id="CLU_009665_20_1_1"/>
<evidence type="ECO:0000256" key="2">
    <source>
        <dbReference type="ARBA" id="ARBA00022630"/>
    </source>
</evidence>
<comment type="caution">
    <text evidence="6">The sequence shown here is derived from an EMBL/GenBank/DDBJ whole genome shotgun (WGS) entry which is preliminary data.</text>
</comment>
<feature type="domain" description="FAD-binding" evidence="5">
    <location>
        <begin position="5"/>
        <end position="363"/>
    </location>
</feature>
<dbReference type="PANTHER" id="PTHR43004:SF19">
    <property type="entry name" value="BINDING MONOOXYGENASE, PUTATIVE (JCVI)-RELATED"/>
    <property type="match status" value="1"/>
</dbReference>
<dbReference type="Gene3D" id="3.50.50.60">
    <property type="entry name" value="FAD/NAD(P)-binding domain"/>
    <property type="match status" value="1"/>
</dbReference>
<organism evidence="6">
    <name type="scientific">Talaromyces marneffei PM1</name>
    <dbReference type="NCBI Taxonomy" id="1077442"/>
    <lineage>
        <taxon>Eukaryota</taxon>
        <taxon>Fungi</taxon>
        <taxon>Dikarya</taxon>
        <taxon>Ascomycota</taxon>
        <taxon>Pezizomycotina</taxon>
        <taxon>Eurotiomycetes</taxon>
        <taxon>Eurotiomycetidae</taxon>
        <taxon>Eurotiales</taxon>
        <taxon>Trichocomaceae</taxon>
        <taxon>Talaromyces</taxon>
        <taxon>Talaromyces sect. Talaromyces</taxon>
    </lineage>
</organism>
<reference evidence="6" key="2">
    <citation type="journal article" date="2014" name="PLoS Genet.">
        <title>Signature gene expression reveals novel clues to the molecular mechanisms of dimorphic transition in Penicillium marneffei.</title>
        <authorList>
            <person name="Yang E."/>
            <person name="Wang G."/>
            <person name="Cai J."/>
            <person name="Woo P.C."/>
            <person name="Lau S.K."/>
            <person name="Yuen K.-Y."/>
            <person name="Chow W.-N."/>
            <person name="Lin X."/>
        </authorList>
    </citation>
    <scope>NUCLEOTIDE SEQUENCE</scope>
    <source>
        <strain evidence="6">PM1</strain>
    </source>
</reference>
<evidence type="ECO:0000256" key="3">
    <source>
        <dbReference type="ARBA" id="ARBA00022827"/>
    </source>
</evidence>
<dbReference type="AlphaFoldDB" id="A0A093VLI7"/>
<dbReference type="PRINTS" id="PR00420">
    <property type="entry name" value="RNGMNOXGNASE"/>
</dbReference>
<dbReference type="Gene3D" id="3.40.30.120">
    <property type="match status" value="1"/>
</dbReference>
<keyword evidence="4" id="KW-0560">Oxidoreductase</keyword>
<evidence type="ECO:0000256" key="4">
    <source>
        <dbReference type="ARBA" id="ARBA00023002"/>
    </source>
</evidence>
<dbReference type="EMBL" id="JPOX01000006">
    <property type="protein sequence ID" value="KFX50874.1"/>
    <property type="molecule type" value="Genomic_DNA"/>
</dbReference>
<dbReference type="InterPro" id="IPR036188">
    <property type="entry name" value="FAD/NAD-bd_sf"/>
</dbReference>
<dbReference type="SUPFAM" id="SSF51905">
    <property type="entry name" value="FAD/NAD(P)-binding domain"/>
    <property type="match status" value="1"/>
</dbReference>
<proteinExistence type="predicted"/>
<dbReference type="GO" id="GO:0016709">
    <property type="term" value="F:oxidoreductase activity, acting on paired donors, with incorporation or reduction of molecular oxygen, NAD(P)H as one donor, and incorporation of one atom of oxygen"/>
    <property type="evidence" value="ECO:0007669"/>
    <property type="project" value="UniProtKB-ARBA"/>
</dbReference>
<dbReference type="InterPro" id="IPR050641">
    <property type="entry name" value="RIFMO-like"/>
</dbReference>
<protein>
    <submittedName>
        <fullName evidence="6">Putative aromatic compound monooxygenase YhjG</fullName>
    </submittedName>
</protein>
<accession>A0A093VLI7</accession>
<dbReference type="Pfam" id="PF21274">
    <property type="entry name" value="Rng_hyd_C"/>
    <property type="match status" value="1"/>
</dbReference>
<keyword evidence="6" id="KW-0503">Monooxygenase</keyword>
<dbReference type="PROSITE" id="PS51257">
    <property type="entry name" value="PROKAR_LIPOPROTEIN"/>
    <property type="match status" value="1"/>
</dbReference>
<comment type="cofactor">
    <cofactor evidence="1">
        <name>FAD</name>
        <dbReference type="ChEBI" id="CHEBI:57692"/>
    </cofactor>
</comment>
<reference key="1">
    <citation type="journal article" date="2014" name="PLoS Genet.">
        <title>Signature Gene Expression Reveals Novel Clues to the Molecular Mechanisms of Dimorphic Transition in Penicillium marneffei.</title>
        <authorList>
            <person name="Yang E."/>
            <person name="Wang G."/>
            <person name="Cai J."/>
            <person name="Woo P.C."/>
            <person name="Lau S.K."/>
            <person name="Yuen K.-Y."/>
            <person name="Chow W.-N."/>
            <person name="Lin X."/>
        </authorList>
    </citation>
    <scope>NUCLEOTIDE SEQUENCE [LARGE SCALE GENOMIC DNA]</scope>
    <source>
        <strain>PM1</strain>
    </source>
</reference>
<keyword evidence="2" id="KW-0285">Flavoprotein</keyword>
<name>A0A093VLI7_TALMA</name>
<dbReference type="eggNOG" id="KOG3855">
    <property type="taxonomic scope" value="Eukaryota"/>
</dbReference>
<evidence type="ECO:0000313" key="6">
    <source>
        <dbReference type="EMBL" id="KFX50874.1"/>
    </source>
</evidence>